<feature type="chain" id="PRO_5020302778" evidence="2">
    <location>
        <begin position="20"/>
        <end position="1021"/>
    </location>
</feature>
<keyword evidence="4" id="KW-1185">Reference proteome</keyword>
<sequence>MIKNYFLLFLLLFSNLFFAQTDLVRWNKGTNVPTVSGSHLTAGNLSATVNLSNYDYWIGGTKYNVFATGGWPTPQQAIDYSKYLQFTIRPDNLYKLNVTEFNFRCIMQGGSAKMRIDYSLDANFSNPKEVLAETTITSTMTTFALTNFPKPIATDGQVLHLRMYIYNTNNAMQLLFKEGDNHGPVFKGTVESSSTTPVAYNDTYSNFINDDLDLNVLSNDDFSNTVDSIRITQPLHGTTKINPNNTVNYLPDEGYAGSDTFTYYIKNKFGKSNTATVTVNTTINTSTTLIRWDKNDFQGTSLQPSFISSTQMTNGGGVTVANGSENTPVFIFSNLSSSATLDSSKYTEFVLYNNSSIKTIEPKSFNFTGRGYIGGSANYEVRYSKNSNFSSNVFTLSSGTFNASFEDKKFNFNSDVKVEPGERLYIRLYFYRVNGQYAIRYLNNSLGPAIEGIFYNHVYSSNGTMWHMATPTSPNWSNGLPNATRNAIIQTKYDTSINGNFESQNLTINEGGTLNINAGGYITVNGQIVNRNSAETSFVLDNDANLLQNTAAPNVGKITVKKLAVMPKMGYNYWSSPVDGQNLYQFSAGYNQAVAANYNPNGTPWNRFYVYDEKTDYFKTSIPGEITLNSESTFEKARGYAIRGKNNFDVNITNTTPVANFEFVGTPRNGDISSYPLKWTDANHGFNMIGNPYPSNIDFEDFYDLNKTKINAIAYFWTNNDGKFVGQQSSNYGGNNYATINNGGGVSATYVGNASKRPTGSISVGQGFIIQAIETGKNQPLTFNNSLRTTSVANYYNKTTVQKNRFWLEFKSPTDINNEILIAYINNATNNFDKDYDADLLAVGSDSFWSVLDNRKLAIQSKNPNFNQDDVVRVGFKASVSGNYTISLTDREGIFDSNQSVYLKDQNLDKIVDITATPYVFFTNSGQYENRFEIVYKSSGTLGTGETNSKGIIVTKNSQNFIVKSPENLDEVSVYDALGRLIYNSKISTKEVLINNANFAEGLYIIKARSGSTIVTKKVLK</sequence>
<protein>
    <submittedName>
        <fullName evidence="3">Putative secreted protein (Por secretion system target)</fullName>
    </submittedName>
</protein>
<gene>
    <name evidence="3" type="ORF">B0I22_1194</name>
</gene>
<dbReference type="Pfam" id="PF17963">
    <property type="entry name" value="Big_9"/>
    <property type="match status" value="1"/>
</dbReference>
<evidence type="ECO:0000256" key="2">
    <source>
        <dbReference type="SAM" id="SignalP"/>
    </source>
</evidence>
<reference evidence="3 4" key="1">
    <citation type="submission" date="2019-03" db="EMBL/GenBank/DDBJ databases">
        <title>Genomic Encyclopedia of Type Strains, Phase III (KMG-III): the genomes of soil and plant-associated and newly described type strains.</title>
        <authorList>
            <person name="Whitman W."/>
        </authorList>
    </citation>
    <scope>NUCLEOTIDE SEQUENCE [LARGE SCALE GENOMIC DNA]</scope>
    <source>
        <strain evidence="3 4">CGMCC 1.12802</strain>
    </source>
</reference>
<evidence type="ECO:0000256" key="1">
    <source>
        <dbReference type="ARBA" id="ARBA00022729"/>
    </source>
</evidence>
<dbReference type="OrthoDB" id="906679at2"/>
<evidence type="ECO:0000313" key="3">
    <source>
        <dbReference type="EMBL" id="TDX87024.1"/>
    </source>
</evidence>
<name>A0A4R8IBG3_9FLAO</name>
<dbReference type="AlphaFoldDB" id="A0A4R8IBG3"/>
<dbReference type="NCBIfam" id="TIGR04183">
    <property type="entry name" value="Por_Secre_tail"/>
    <property type="match status" value="1"/>
</dbReference>
<keyword evidence="1 2" id="KW-0732">Signal</keyword>
<dbReference type="Gene3D" id="2.60.40.3440">
    <property type="match status" value="1"/>
</dbReference>
<feature type="signal peptide" evidence="2">
    <location>
        <begin position="1"/>
        <end position="19"/>
    </location>
</feature>
<accession>A0A4R8IBG3</accession>
<evidence type="ECO:0000313" key="4">
    <source>
        <dbReference type="Proteomes" id="UP000295313"/>
    </source>
</evidence>
<comment type="caution">
    <text evidence="3">The sequence shown here is derived from an EMBL/GenBank/DDBJ whole genome shotgun (WGS) entry which is preliminary data.</text>
</comment>
<proteinExistence type="predicted"/>
<dbReference type="EMBL" id="SOEO01000001">
    <property type="protein sequence ID" value="TDX87024.1"/>
    <property type="molecule type" value="Genomic_DNA"/>
</dbReference>
<dbReference type="RefSeq" id="WP_133943651.1">
    <property type="nucleotide sequence ID" value="NZ_SOEO01000001.1"/>
</dbReference>
<dbReference type="Proteomes" id="UP000295313">
    <property type="component" value="Unassembled WGS sequence"/>
</dbReference>
<dbReference type="InterPro" id="IPR026444">
    <property type="entry name" value="Secre_tail"/>
</dbReference>
<organism evidence="3 4">
    <name type="scientific">Epilithonimonas xixisoli</name>
    <dbReference type="NCBI Taxonomy" id="1476462"/>
    <lineage>
        <taxon>Bacteria</taxon>
        <taxon>Pseudomonadati</taxon>
        <taxon>Bacteroidota</taxon>
        <taxon>Flavobacteriia</taxon>
        <taxon>Flavobacteriales</taxon>
        <taxon>Weeksellaceae</taxon>
        <taxon>Chryseobacterium group</taxon>
        <taxon>Epilithonimonas</taxon>
    </lineage>
</organism>